<dbReference type="PaxDb" id="273075-Ta0020"/>
<dbReference type="Proteomes" id="UP000001024">
    <property type="component" value="Chromosome"/>
</dbReference>
<dbReference type="GO" id="GO:0008664">
    <property type="term" value="F:RNA 2',3'-cyclic 3'-phosphodiesterase activity"/>
    <property type="evidence" value="ECO:0007669"/>
    <property type="project" value="UniProtKB-EC"/>
</dbReference>
<dbReference type="NCBIfam" id="TIGR02258">
    <property type="entry name" value="2_5_ligase"/>
    <property type="match status" value="1"/>
</dbReference>
<feature type="short sequence motif" description="HXTX 2" evidence="2">
    <location>
        <begin position="114"/>
        <end position="117"/>
    </location>
</feature>
<evidence type="ECO:0000256" key="2">
    <source>
        <dbReference type="HAMAP-Rule" id="MF_01940"/>
    </source>
</evidence>
<gene>
    <name evidence="4" type="ordered locus">Ta0020</name>
</gene>
<reference evidence="4 5" key="1">
    <citation type="journal article" date="2000" name="Nature">
        <title>The genome sequence of the thermoacidophilic scavenger Thermoplasma acidophilum.</title>
        <authorList>
            <person name="Ruepp A."/>
            <person name="Graml W."/>
            <person name="Santos-Martinez M.L."/>
            <person name="Koretke K.K."/>
            <person name="Volker C."/>
            <person name="Mewes H.W."/>
            <person name="Frishman D."/>
            <person name="Stocker S."/>
            <person name="Lupas A.N."/>
            <person name="Baumeister W."/>
        </authorList>
    </citation>
    <scope>NUCLEOTIDE SEQUENCE [LARGE SCALE GENOMIC DNA]</scope>
    <source>
        <strain evidence="5">ATCC 25905 / DSM 1728 / JCM 9062 / NBRC 15155 / AMRC-C165</strain>
    </source>
</reference>
<dbReference type="EnsemblBacteria" id="CAC11169">
    <property type="protein sequence ID" value="CAC11169"/>
    <property type="gene ID" value="CAC11169"/>
</dbReference>
<dbReference type="HAMAP" id="MF_01940">
    <property type="entry name" value="RNA_CPDase"/>
    <property type="match status" value="1"/>
</dbReference>
<dbReference type="Gene3D" id="3.90.1140.10">
    <property type="entry name" value="Cyclic phosphodiesterase"/>
    <property type="match status" value="1"/>
</dbReference>
<feature type="short sequence motif" description="HXTX 1" evidence="2">
    <location>
        <begin position="37"/>
        <end position="40"/>
    </location>
</feature>
<dbReference type="EMBL" id="AL445063">
    <property type="protein sequence ID" value="CAC11169.1"/>
    <property type="molecule type" value="Genomic_DNA"/>
</dbReference>
<dbReference type="HOGENOM" id="CLU_081251_0_1_2"/>
<evidence type="ECO:0000313" key="5">
    <source>
        <dbReference type="Proteomes" id="UP000001024"/>
    </source>
</evidence>
<name>Q9HM49_THEAC</name>
<keyword evidence="5" id="KW-1185">Reference proteome</keyword>
<feature type="active site" description="Proton donor" evidence="2">
    <location>
        <position position="37"/>
    </location>
</feature>
<evidence type="ECO:0000256" key="1">
    <source>
        <dbReference type="ARBA" id="ARBA00022801"/>
    </source>
</evidence>
<dbReference type="KEGG" id="tac:Ta0020"/>
<keyword evidence="1 2" id="KW-0378">Hydrolase</keyword>
<dbReference type="InterPro" id="IPR014051">
    <property type="entry name" value="Phosphoesterase_HXTX"/>
</dbReference>
<dbReference type="PANTHER" id="PTHR35561">
    <property type="entry name" value="RNA 2',3'-CYCLIC PHOSPHODIESTERASE"/>
    <property type="match status" value="1"/>
</dbReference>
<sequence>MRAFIAVQIKPSDYLANVFRIFGSIKGIKVTEYGNVHLTIKFLGDIDDGKASEICRGISGIEASSFYLETEGIGAFPSLARPRVIYVECRSDGLYRLLAEVGKFVPIEKDFIPHITIGRVKHKIAMPDIEFKKEKYSVDEVCLFKSELKPSGPIYTRICCKHLENIDKNEGV</sequence>
<dbReference type="OrthoDB" id="44091at2157"/>
<dbReference type="STRING" id="273075.gene:9571236"/>
<dbReference type="PANTHER" id="PTHR35561:SF1">
    <property type="entry name" value="RNA 2',3'-CYCLIC PHOSPHODIESTERASE"/>
    <property type="match status" value="1"/>
</dbReference>
<organism evidence="4 5">
    <name type="scientific">Thermoplasma acidophilum (strain ATCC 25905 / DSM 1728 / JCM 9062 / NBRC 15155 / AMRC-C165)</name>
    <dbReference type="NCBI Taxonomy" id="273075"/>
    <lineage>
        <taxon>Archaea</taxon>
        <taxon>Methanobacteriati</taxon>
        <taxon>Thermoplasmatota</taxon>
        <taxon>Thermoplasmata</taxon>
        <taxon>Thermoplasmatales</taxon>
        <taxon>Thermoplasmataceae</taxon>
        <taxon>Thermoplasma</taxon>
    </lineage>
</organism>
<dbReference type="AlphaFoldDB" id="Q9HM49"/>
<evidence type="ECO:0000313" key="4">
    <source>
        <dbReference type="EMBL" id="CAC11169.1"/>
    </source>
</evidence>
<dbReference type="InterPro" id="IPR009097">
    <property type="entry name" value="Cyclic_Pdiesterase"/>
</dbReference>
<dbReference type="eggNOG" id="arCOG01736">
    <property type="taxonomic scope" value="Archaea"/>
</dbReference>
<dbReference type="GO" id="GO:0004113">
    <property type="term" value="F:2',3'-cyclic-nucleotide 3'-phosphodiesterase activity"/>
    <property type="evidence" value="ECO:0007669"/>
    <property type="project" value="InterPro"/>
</dbReference>
<comment type="similarity">
    <text evidence="2">Belongs to the 2H phosphoesterase superfamily. ThpR family.</text>
</comment>
<dbReference type="InterPro" id="IPR004175">
    <property type="entry name" value="RNA_CPDase"/>
</dbReference>
<feature type="active site" description="Proton acceptor" evidence="2">
    <location>
        <position position="114"/>
    </location>
</feature>
<feature type="domain" description="Phosphoesterase HXTX" evidence="3">
    <location>
        <begin position="92"/>
        <end position="155"/>
    </location>
</feature>
<dbReference type="EC" id="3.1.4.58" evidence="2"/>
<comment type="function">
    <text evidence="2">Hydrolyzes RNA 2',3'-cyclic phosphodiester to an RNA 2'-phosphomonoester.</text>
</comment>
<dbReference type="InParanoid" id="Q9HM49"/>
<feature type="domain" description="Phosphoesterase HXTX" evidence="3">
    <location>
        <begin position="11"/>
        <end position="86"/>
    </location>
</feature>
<dbReference type="Pfam" id="PF02834">
    <property type="entry name" value="LigT_PEase"/>
    <property type="match status" value="2"/>
</dbReference>
<dbReference type="RefSeq" id="WP_010900447.1">
    <property type="nucleotide sequence ID" value="NC_002578.1"/>
</dbReference>
<proteinExistence type="inferred from homology"/>
<evidence type="ECO:0000259" key="3">
    <source>
        <dbReference type="Pfam" id="PF02834"/>
    </source>
</evidence>
<accession>Q9HM49</accession>
<comment type="catalytic activity">
    <reaction evidence="2">
        <text>a 3'-end 2',3'-cyclophospho-ribonucleotide-RNA + H2O = a 3'-end 2'-phospho-ribonucleotide-RNA + H(+)</text>
        <dbReference type="Rhea" id="RHEA:11828"/>
        <dbReference type="Rhea" id="RHEA-COMP:10464"/>
        <dbReference type="Rhea" id="RHEA-COMP:17353"/>
        <dbReference type="ChEBI" id="CHEBI:15377"/>
        <dbReference type="ChEBI" id="CHEBI:15378"/>
        <dbReference type="ChEBI" id="CHEBI:83064"/>
        <dbReference type="ChEBI" id="CHEBI:173113"/>
        <dbReference type="EC" id="3.1.4.58"/>
    </reaction>
</comment>
<protein>
    <recommendedName>
        <fullName evidence="2">RNA 2',3'-cyclic phosphodiesterase</fullName>
        <shortName evidence="2">RNA 2',3'-CPDase</shortName>
        <ecNumber evidence="2">3.1.4.58</ecNumber>
    </recommendedName>
</protein>
<dbReference type="SUPFAM" id="SSF55144">
    <property type="entry name" value="LigT-like"/>
    <property type="match status" value="1"/>
</dbReference>